<dbReference type="PANTHER" id="PTHR33734">
    <property type="entry name" value="LYSM DOMAIN-CONTAINING GPI-ANCHORED PROTEIN 2"/>
    <property type="match status" value="1"/>
</dbReference>
<dbReference type="InterPro" id="IPR023346">
    <property type="entry name" value="Lysozyme-like_dom_sf"/>
</dbReference>
<dbReference type="Pfam" id="PF01476">
    <property type="entry name" value="LysM"/>
    <property type="match status" value="3"/>
</dbReference>
<dbReference type="SUPFAM" id="SSF54106">
    <property type="entry name" value="LysM domain"/>
    <property type="match status" value="2"/>
</dbReference>
<dbReference type="Gene3D" id="3.10.350.10">
    <property type="entry name" value="LysM domain"/>
    <property type="match status" value="2"/>
</dbReference>
<evidence type="ECO:0000313" key="4">
    <source>
        <dbReference type="Proteomes" id="UP001157733"/>
    </source>
</evidence>
<dbReference type="PROSITE" id="PS51782">
    <property type="entry name" value="LYSM"/>
    <property type="match status" value="3"/>
</dbReference>
<dbReference type="Pfam" id="PF01464">
    <property type="entry name" value="SLT"/>
    <property type="match status" value="1"/>
</dbReference>
<dbReference type="Gene3D" id="1.10.530.10">
    <property type="match status" value="1"/>
</dbReference>
<organism evidence="3 4">
    <name type="scientific">Nitrospina watsonii</name>
    <dbReference type="NCBI Taxonomy" id="1323948"/>
    <lineage>
        <taxon>Bacteria</taxon>
        <taxon>Pseudomonadati</taxon>
        <taxon>Nitrospinota/Tectimicrobiota group</taxon>
        <taxon>Nitrospinota</taxon>
        <taxon>Nitrospinia</taxon>
        <taxon>Nitrospinales</taxon>
        <taxon>Nitrospinaceae</taxon>
        <taxon>Nitrospina</taxon>
    </lineage>
</organism>
<gene>
    <name evidence="3" type="ORF">NSPWAT_1444</name>
</gene>
<dbReference type="SUPFAM" id="SSF53955">
    <property type="entry name" value="Lysozyme-like"/>
    <property type="match status" value="1"/>
</dbReference>
<dbReference type="CDD" id="cd00118">
    <property type="entry name" value="LysM"/>
    <property type="match status" value="3"/>
</dbReference>
<keyword evidence="4" id="KW-1185">Reference proteome</keyword>
<feature type="domain" description="LysM" evidence="2">
    <location>
        <begin position="395"/>
        <end position="439"/>
    </location>
</feature>
<proteinExistence type="predicted"/>
<feature type="domain" description="LysM" evidence="2">
    <location>
        <begin position="671"/>
        <end position="716"/>
    </location>
</feature>
<evidence type="ECO:0000313" key="3">
    <source>
        <dbReference type="EMBL" id="CAI2718303.1"/>
    </source>
</evidence>
<dbReference type="EMBL" id="OX336137">
    <property type="protein sequence ID" value="CAI2718303.1"/>
    <property type="molecule type" value="Genomic_DNA"/>
</dbReference>
<keyword evidence="1" id="KW-0732">Signal</keyword>
<sequence length="724" mass="84198">MRLKHFLIACVLSLTSVSVQSAWALFPGELHEQKKYHFSVPVGLETQVDFWRAIYSKYTTRQVVIHDDEDLSIIYSVIELGDNKSNRYRRAQARKEIAKYQKILRKLARRKSFSNLSYEEDRVARMVKKDFYRASKRIRDQLGQADRFEDGIRRAGRYMPEIKKIFKEMEVPVELSALPHVESSFQVHAYSSAGAAGVWQFTRSTGRRFMTINYEVDERKDPILAAYAAAKLLKYNFETIESWPLAITAYNHGLRGMMRAKKKHGDDIVKIVNHHKSRTFGFASRNFFAEFLAALEVSNNPDLYFPNHVKEKPITYSTVQLRDYVNIATLEKFLGMDREEIAFYNPALRRPVITGKKHIPKHFVLKAPAQQYPNLAGLYETIPVAMKHTEQLRSRWYKVRWGDTLISIANRLGTTVHKLKELNVIGHRNRIYRGQVLEIPDWNHGQVKVTEVKTNWDQYEFKVGETFQYRVQRRDTLTRIARRHGVHVGVLAKINNLTDPHSLRIGQVVKVPKDPEMVQAKLAIEKKKPVAEPQLEVTVKQVAVKPDGLVGDKPEAGETILASSEGLPFNTDRPAFRPMRFIPRMEGEYPIGVAKVDFDETLSHFADWARISVRELRRLNNLRWRSQIHIDQKIKVPFRRVTPEEFETKRQEYHKAIQEDFYTTYKVDKVLVRKLKKGDTLWELCNNEYVIPLWLLGYYNPGKDLNSLHIGEDIKIPLIAEIKA</sequence>
<dbReference type="InterPro" id="IPR018392">
    <property type="entry name" value="LysM"/>
</dbReference>
<accession>A0ABN8W2T1</accession>
<dbReference type="RefSeq" id="WP_282011206.1">
    <property type="nucleotide sequence ID" value="NZ_OX336137.1"/>
</dbReference>
<dbReference type="PANTHER" id="PTHR33734:SF22">
    <property type="entry name" value="MEMBRANE-BOUND LYTIC MUREIN TRANSGLYCOSYLASE D"/>
    <property type="match status" value="1"/>
</dbReference>
<dbReference type="InterPro" id="IPR036779">
    <property type="entry name" value="LysM_dom_sf"/>
</dbReference>
<evidence type="ECO:0000256" key="1">
    <source>
        <dbReference type="SAM" id="SignalP"/>
    </source>
</evidence>
<reference evidence="3 4" key="1">
    <citation type="submission" date="2022-09" db="EMBL/GenBank/DDBJ databases">
        <authorList>
            <person name="Kop L."/>
        </authorList>
    </citation>
    <scope>NUCLEOTIDE SEQUENCE [LARGE SCALE GENOMIC DNA]</scope>
    <source>
        <strain evidence="3 4">347</strain>
    </source>
</reference>
<name>A0ABN8W2T1_9BACT</name>
<evidence type="ECO:0000259" key="2">
    <source>
        <dbReference type="PROSITE" id="PS51782"/>
    </source>
</evidence>
<dbReference type="Proteomes" id="UP001157733">
    <property type="component" value="Chromosome"/>
</dbReference>
<feature type="domain" description="LysM" evidence="2">
    <location>
        <begin position="467"/>
        <end position="511"/>
    </location>
</feature>
<protein>
    <submittedName>
        <fullName evidence="3">Lytic transglycosylase catalytic</fullName>
    </submittedName>
</protein>
<dbReference type="SMART" id="SM00257">
    <property type="entry name" value="LysM"/>
    <property type="match status" value="4"/>
</dbReference>
<dbReference type="InterPro" id="IPR008258">
    <property type="entry name" value="Transglycosylase_SLT_dom_1"/>
</dbReference>
<feature type="signal peptide" evidence="1">
    <location>
        <begin position="1"/>
        <end position="21"/>
    </location>
</feature>
<dbReference type="CDD" id="cd16894">
    <property type="entry name" value="MltD-like"/>
    <property type="match status" value="1"/>
</dbReference>
<feature type="chain" id="PRO_5045197028" evidence="1">
    <location>
        <begin position="22"/>
        <end position="724"/>
    </location>
</feature>